<dbReference type="Proteomes" id="UP000711178">
    <property type="component" value="Unassembled WGS sequence"/>
</dbReference>
<gene>
    <name evidence="2" type="ORF">KIF53_06495</name>
</gene>
<accession>A0ABS7FDA3</accession>
<reference evidence="2 3" key="1">
    <citation type="submission" date="2021-05" db="EMBL/GenBank/DDBJ databases">
        <title>Draft Whole Genome Sequencing Of Biosensor Chromobacterium violaceum Strain CV026 Reveals A Regulatory RNA In Chromobacterium violaceum Phenotype Regulatory Network.</title>
        <authorList>
            <person name="Hong K.W."/>
            <person name="Chan K.G."/>
            <person name="Chang C.-Y."/>
        </authorList>
    </citation>
    <scope>NUCLEOTIDE SEQUENCE [LARGE SCALE GENOMIC DNA]</scope>
    <source>
        <strain evidence="2 3">ATCC 31532</strain>
    </source>
</reference>
<evidence type="ECO:0000259" key="1">
    <source>
        <dbReference type="Pfam" id="PF04069"/>
    </source>
</evidence>
<dbReference type="GeneID" id="89686822"/>
<keyword evidence="3" id="KW-1185">Reference proteome</keyword>
<organism evidence="2 3">
    <name type="scientific">Chromobacterium subtsugae</name>
    <dbReference type="NCBI Taxonomy" id="251747"/>
    <lineage>
        <taxon>Bacteria</taxon>
        <taxon>Pseudomonadati</taxon>
        <taxon>Pseudomonadota</taxon>
        <taxon>Betaproteobacteria</taxon>
        <taxon>Neisseriales</taxon>
        <taxon>Chromobacteriaceae</taxon>
        <taxon>Chromobacterium</taxon>
    </lineage>
</organism>
<dbReference type="RefSeq" id="WP_043573959.1">
    <property type="nucleotide sequence ID" value="NZ_CP142381.1"/>
</dbReference>
<name>A0ABS7FDA3_9NEIS</name>
<dbReference type="InterPro" id="IPR007210">
    <property type="entry name" value="ABC_Gly_betaine_transp_sub-bd"/>
</dbReference>
<dbReference type="SUPFAM" id="SSF53850">
    <property type="entry name" value="Periplasmic binding protein-like II"/>
    <property type="match status" value="1"/>
</dbReference>
<evidence type="ECO:0000313" key="2">
    <source>
        <dbReference type="EMBL" id="MBW8287274.1"/>
    </source>
</evidence>
<dbReference type="EMBL" id="JAHDTB010000004">
    <property type="protein sequence ID" value="MBW8287274.1"/>
    <property type="molecule type" value="Genomic_DNA"/>
</dbReference>
<dbReference type="Gene3D" id="3.40.190.10">
    <property type="entry name" value="Periplasmic binding protein-like II"/>
    <property type="match status" value="1"/>
</dbReference>
<comment type="caution">
    <text evidence="2">The sequence shown here is derived from an EMBL/GenBank/DDBJ whole genome shotgun (WGS) entry which is preliminary data.</text>
</comment>
<sequence length="267" mass="29558">MNRPHLTLITIDLSFHHASAAVVAALLEAHGVAVSEWRVPHERAFELLRNGEGDLLCSAWLPGSHGAYLAPLEDEVEKLAVLYTPYALWGVPDYVPQEQVSSLADLEKPEVAARMQKTIQGINPGAGISRFSLEIIERYRLDEAGYHFRHGSLDDCATAFERAVANQDWAVVPLWQPQFLHWRHSIRELADPEKLLRGKDEATLLIRKSALARLPPAAVEALRALTLGNPSVVCLDHQISRQGMDPLQAARHWLQTARAAASAIKAT</sequence>
<dbReference type="Pfam" id="PF04069">
    <property type="entry name" value="OpuAC"/>
    <property type="match status" value="1"/>
</dbReference>
<dbReference type="Gene3D" id="3.40.190.100">
    <property type="entry name" value="Glycine betaine-binding periplasmic protein, domain 2"/>
    <property type="match status" value="1"/>
</dbReference>
<feature type="domain" description="ABC-type glycine betaine transport system substrate-binding" evidence="1">
    <location>
        <begin position="5"/>
        <end position="255"/>
    </location>
</feature>
<evidence type="ECO:0000313" key="3">
    <source>
        <dbReference type="Proteomes" id="UP000711178"/>
    </source>
</evidence>
<protein>
    <submittedName>
        <fullName evidence="2">Glycine betaine ABC transporter substrate-binding protein</fullName>
    </submittedName>
</protein>
<proteinExistence type="predicted"/>